<feature type="region of interest" description="Disordered" evidence="6">
    <location>
        <begin position="1"/>
        <end position="25"/>
    </location>
</feature>
<evidence type="ECO:0000256" key="5">
    <source>
        <dbReference type="PROSITE-ProRule" id="PRU00335"/>
    </source>
</evidence>
<gene>
    <name evidence="8" type="ORF">LX16_1886</name>
</gene>
<sequence>MTDADGTPANRASGKAKGPRQLRSEQRRLEILRAATATFGARGYRNGSLGEIADQVGITHAGILHHFGSKNQLLLEVLDYRDQVDVEQLEGKHPPEGLPLFRHLVDTARNNTTRPGIVQTYAVLSADSVTDDHPAQEYFRNRFSGLREMISRSLAQICDPDAMPSDTDIDTAASAIIGVMDGLQVQWLLDDGAVDLPYATAFAIDAILTALVAGRTGDRLR</sequence>
<keyword evidence="2" id="KW-0805">Transcription regulation</keyword>
<comment type="caution">
    <text evidence="8">The sequence shown here is derived from an EMBL/GenBank/DDBJ whole genome shotgun (WGS) entry which is preliminary data.</text>
</comment>
<dbReference type="GO" id="GO:0003700">
    <property type="term" value="F:DNA-binding transcription factor activity"/>
    <property type="evidence" value="ECO:0007669"/>
    <property type="project" value="TreeGrafter"/>
</dbReference>
<keyword evidence="1" id="KW-0678">Repressor</keyword>
<dbReference type="InterPro" id="IPR050109">
    <property type="entry name" value="HTH-type_TetR-like_transc_reg"/>
</dbReference>
<dbReference type="OrthoDB" id="7505659at2"/>
<evidence type="ECO:0000259" key="7">
    <source>
        <dbReference type="PROSITE" id="PS50977"/>
    </source>
</evidence>
<evidence type="ECO:0000313" key="9">
    <source>
        <dbReference type="Proteomes" id="UP000321617"/>
    </source>
</evidence>
<keyword evidence="3 5" id="KW-0238">DNA-binding</keyword>
<keyword evidence="4" id="KW-0804">Transcription</keyword>
<dbReference type="Pfam" id="PF13977">
    <property type="entry name" value="TetR_C_6"/>
    <property type="match status" value="1"/>
</dbReference>
<dbReference type="Gene3D" id="1.10.357.10">
    <property type="entry name" value="Tetracycline Repressor, domain 2"/>
    <property type="match status" value="1"/>
</dbReference>
<dbReference type="InterPro" id="IPR039538">
    <property type="entry name" value="BetI_C"/>
</dbReference>
<evidence type="ECO:0000313" key="8">
    <source>
        <dbReference type="EMBL" id="TWJ16162.1"/>
    </source>
</evidence>
<dbReference type="PRINTS" id="PR00455">
    <property type="entry name" value="HTHTETR"/>
</dbReference>
<dbReference type="SUPFAM" id="SSF46689">
    <property type="entry name" value="Homeodomain-like"/>
    <property type="match status" value="1"/>
</dbReference>
<dbReference type="Pfam" id="PF00440">
    <property type="entry name" value="TetR_N"/>
    <property type="match status" value="1"/>
</dbReference>
<dbReference type="PROSITE" id="PS50977">
    <property type="entry name" value="HTH_TETR_2"/>
    <property type="match status" value="1"/>
</dbReference>
<dbReference type="Proteomes" id="UP000321617">
    <property type="component" value="Unassembled WGS sequence"/>
</dbReference>
<evidence type="ECO:0000256" key="2">
    <source>
        <dbReference type="ARBA" id="ARBA00023015"/>
    </source>
</evidence>
<organism evidence="8 9">
    <name type="scientific">Stackebrandtia albiflava</name>
    <dbReference type="NCBI Taxonomy" id="406432"/>
    <lineage>
        <taxon>Bacteria</taxon>
        <taxon>Bacillati</taxon>
        <taxon>Actinomycetota</taxon>
        <taxon>Actinomycetes</taxon>
        <taxon>Glycomycetales</taxon>
        <taxon>Glycomycetaceae</taxon>
        <taxon>Stackebrandtia</taxon>
    </lineage>
</organism>
<dbReference type="SUPFAM" id="SSF48498">
    <property type="entry name" value="Tetracyclin repressor-like, C-terminal domain"/>
    <property type="match status" value="1"/>
</dbReference>
<evidence type="ECO:0000256" key="6">
    <source>
        <dbReference type="SAM" id="MobiDB-lite"/>
    </source>
</evidence>
<name>A0A562VE67_9ACTN</name>
<proteinExistence type="predicted"/>
<dbReference type="GO" id="GO:0000976">
    <property type="term" value="F:transcription cis-regulatory region binding"/>
    <property type="evidence" value="ECO:0007669"/>
    <property type="project" value="TreeGrafter"/>
</dbReference>
<feature type="domain" description="HTH tetR-type" evidence="7">
    <location>
        <begin position="25"/>
        <end position="85"/>
    </location>
</feature>
<dbReference type="InterPro" id="IPR001647">
    <property type="entry name" value="HTH_TetR"/>
</dbReference>
<protein>
    <submittedName>
        <fullName evidence="8">TetR family transcriptional regulator</fullName>
    </submittedName>
</protein>
<accession>A0A562VE67</accession>
<keyword evidence="9" id="KW-1185">Reference proteome</keyword>
<evidence type="ECO:0000256" key="3">
    <source>
        <dbReference type="ARBA" id="ARBA00023125"/>
    </source>
</evidence>
<dbReference type="InterPro" id="IPR009057">
    <property type="entry name" value="Homeodomain-like_sf"/>
</dbReference>
<dbReference type="PANTHER" id="PTHR30055">
    <property type="entry name" value="HTH-TYPE TRANSCRIPTIONAL REGULATOR RUTR"/>
    <property type="match status" value="1"/>
</dbReference>
<dbReference type="AlphaFoldDB" id="A0A562VE67"/>
<dbReference type="PANTHER" id="PTHR30055:SF234">
    <property type="entry name" value="HTH-TYPE TRANSCRIPTIONAL REGULATOR BETI"/>
    <property type="match status" value="1"/>
</dbReference>
<dbReference type="RefSeq" id="WP_147136092.1">
    <property type="nucleotide sequence ID" value="NZ_BAABIJ010000001.1"/>
</dbReference>
<feature type="DNA-binding region" description="H-T-H motif" evidence="5">
    <location>
        <begin position="48"/>
        <end position="67"/>
    </location>
</feature>
<reference evidence="8 9" key="1">
    <citation type="journal article" date="2013" name="Stand. Genomic Sci.">
        <title>Genomic Encyclopedia of Type Strains, Phase I: The one thousand microbial genomes (KMG-I) project.</title>
        <authorList>
            <person name="Kyrpides N.C."/>
            <person name="Woyke T."/>
            <person name="Eisen J.A."/>
            <person name="Garrity G."/>
            <person name="Lilburn T.G."/>
            <person name="Beck B.J."/>
            <person name="Whitman W.B."/>
            <person name="Hugenholtz P."/>
            <person name="Klenk H.P."/>
        </authorList>
    </citation>
    <scope>NUCLEOTIDE SEQUENCE [LARGE SCALE GENOMIC DNA]</scope>
    <source>
        <strain evidence="8 9">DSM 45044</strain>
    </source>
</reference>
<dbReference type="EMBL" id="VLLL01000005">
    <property type="protein sequence ID" value="TWJ16162.1"/>
    <property type="molecule type" value="Genomic_DNA"/>
</dbReference>
<evidence type="ECO:0000256" key="1">
    <source>
        <dbReference type="ARBA" id="ARBA00022491"/>
    </source>
</evidence>
<evidence type="ECO:0000256" key="4">
    <source>
        <dbReference type="ARBA" id="ARBA00023163"/>
    </source>
</evidence>
<dbReference type="InterPro" id="IPR036271">
    <property type="entry name" value="Tet_transcr_reg_TetR-rel_C_sf"/>
</dbReference>